<organism evidence="6 7">
    <name type="scientific">Metamycoplasma faucium</name>
    <dbReference type="NCBI Taxonomy" id="56142"/>
    <lineage>
        <taxon>Bacteria</taxon>
        <taxon>Bacillati</taxon>
        <taxon>Mycoplasmatota</taxon>
        <taxon>Mycoplasmoidales</taxon>
        <taxon>Metamycoplasmataceae</taxon>
        <taxon>Metamycoplasma</taxon>
    </lineage>
</organism>
<keyword evidence="2 5" id="KW-0689">Ribosomal protein</keyword>
<evidence type="ECO:0000256" key="2">
    <source>
        <dbReference type="ARBA" id="ARBA00022980"/>
    </source>
</evidence>
<dbReference type="RefSeq" id="WP_405311484.1">
    <property type="nucleotide sequence ID" value="NZ_CP088155.1"/>
</dbReference>
<accession>A0ABZ2TM90</accession>
<protein>
    <recommendedName>
        <fullName evidence="4 5">Large ribosomal subunit protein bL33</fullName>
    </recommendedName>
</protein>
<dbReference type="SUPFAM" id="SSF57829">
    <property type="entry name" value="Zn-binding ribosomal proteins"/>
    <property type="match status" value="1"/>
</dbReference>
<gene>
    <name evidence="5 6" type="primary">rpmG</name>
    <name evidence="6" type="ORF">LQ356_03205</name>
</gene>
<dbReference type="HAMAP" id="MF_00294">
    <property type="entry name" value="Ribosomal_bL33"/>
    <property type="match status" value="1"/>
</dbReference>
<comment type="similarity">
    <text evidence="1 5">Belongs to the bacterial ribosomal protein bL33 family.</text>
</comment>
<dbReference type="Pfam" id="PF00471">
    <property type="entry name" value="Ribosomal_L33"/>
    <property type="match status" value="1"/>
</dbReference>
<evidence type="ECO:0000256" key="5">
    <source>
        <dbReference type="HAMAP-Rule" id="MF_00294"/>
    </source>
</evidence>
<dbReference type="Proteomes" id="UP001622612">
    <property type="component" value="Chromosome"/>
</dbReference>
<dbReference type="InterPro" id="IPR001705">
    <property type="entry name" value="Ribosomal_bL33"/>
</dbReference>
<dbReference type="InterPro" id="IPR011332">
    <property type="entry name" value="Ribosomal_zn-bd"/>
</dbReference>
<evidence type="ECO:0000313" key="6">
    <source>
        <dbReference type="EMBL" id="WYM97182.1"/>
    </source>
</evidence>
<evidence type="ECO:0000313" key="7">
    <source>
        <dbReference type="Proteomes" id="UP001622612"/>
    </source>
</evidence>
<evidence type="ECO:0000256" key="3">
    <source>
        <dbReference type="ARBA" id="ARBA00023274"/>
    </source>
</evidence>
<reference evidence="6" key="1">
    <citation type="submission" date="2021-11" db="EMBL/GenBank/DDBJ databases">
        <title>The first genome sequence of unculturable Mycoplasma faucium obtained by de novo assembly of metagenomic reads.</title>
        <authorList>
            <person name="Sabat A.J."/>
            <person name="Bathoorn E."/>
            <person name="Akkerboom V."/>
            <person name="Friedrich A.W."/>
        </authorList>
    </citation>
    <scope>NUCLEOTIDE SEQUENCE [LARGE SCALE GENOMIC DNA]</scope>
    <source>
        <strain evidence="6">UMCG-MFM1</strain>
    </source>
</reference>
<name>A0ABZ2TM90_9BACT</name>
<dbReference type="InterPro" id="IPR038584">
    <property type="entry name" value="Ribosomal_bL33_sf"/>
</dbReference>
<dbReference type="NCBIfam" id="NF001764">
    <property type="entry name" value="PRK00504.1"/>
    <property type="match status" value="1"/>
</dbReference>
<dbReference type="Gene3D" id="2.20.28.120">
    <property type="entry name" value="Ribosomal protein L33"/>
    <property type="match status" value="1"/>
</dbReference>
<sequence length="48" mass="5765">MLKTKKIALACTNCLHKNYYLNKSTKQRLEIKKFCKYCNSQTLHKEEK</sequence>
<keyword evidence="3 5" id="KW-0687">Ribonucleoprotein</keyword>
<dbReference type="NCBIfam" id="TIGR01023">
    <property type="entry name" value="rpmG_bact"/>
    <property type="match status" value="1"/>
</dbReference>
<keyword evidence="7" id="KW-1185">Reference proteome</keyword>
<dbReference type="EMBL" id="CP088155">
    <property type="protein sequence ID" value="WYM97182.1"/>
    <property type="molecule type" value="Genomic_DNA"/>
</dbReference>
<evidence type="ECO:0000256" key="1">
    <source>
        <dbReference type="ARBA" id="ARBA00007596"/>
    </source>
</evidence>
<dbReference type="GO" id="GO:0005840">
    <property type="term" value="C:ribosome"/>
    <property type="evidence" value="ECO:0007669"/>
    <property type="project" value="UniProtKB-KW"/>
</dbReference>
<proteinExistence type="inferred from homology"/>
<evidence type="ECO:0000256" key="4">
    <source>
        <dbReference type="ARBA" id="ARBA00035176"/>
    </source>
</evidence>